<feature type="domain" description="Metallo-beta-lactamase" evidence="5">
    <location>
        <begin position="34"/>
        <end position="249"/>
    </location>
</feature>
<evidence type="ECO:0000313" key="7">
    <source>
        <dbReference type="Proteomes" id="UP001162800"/>
    </source>
</evidence>
<reference evidence="6" key="1">
    <citation type="submission" date="2022-09" db="EMBL/GenBank/DDBJ databases">
        <title>The complete genome of Acidovorax sp. 5MLIR.</title>
        <authorList>
            <person name="Liu L."/>
            <person name="Yue J."/>
            <person name="Yang F."/>
            <person name="Yuan J."/>
            <person name="Li L."/>
        </authorList>
    </citation>
    <scope>NUCLEOTIDE SEQUENCE</scope>
    <source>
        <strain evidence="6">5MLIR</strain>
    </source>
</reference>
<evidence type="ECO:0000256" key="2">
    <source>
        <dbReference type="ARBA" id="ARBA00022723"/>
    </source>
</evidence>
<dbReference type="Proteomes" id="UP001162800">
    <property type="component" value="Chromosome"/>
</dbReference>
<name>A0ABY6GE74_9BURK</name>
<protein>
    <submittedName>
        <fullName evidence="6">MBL fold metallo-hydrolase</fullName>
    </submittedName>
</protein>
<dbReference type="CDD" id="cd07742">
    <property type="entry name" value="metallo-hydrolase-like_MBL-fold"/>
    <property type="match status" value="1"/>
</dbReference>
<evidence type="ECO:0000259" key="5">
    <source>
        <dbReference type="SMART" id="SM00849"/>
    </source>
</evidence>
<gene>
    <name evidence="6" type="ORF">M9799_05290</name>
</gene>
<organism evidence="6 7">
    <name type="scientific">Comamonas endophytica</name>
    <dbReference type="NCBI Taxonomy" id="2949090"/>
    <lineage>
        <taxon>Bacteria</taxon>
        <taxon>Pseudomonadati</taxon>
        <taxon>Pseudomonadota</taxon>
        <taxon>Betaproteobacteria</taxon>
        <taxon>Burkholderiales</taxon>
        <taxon>Comamonadaceae</taxon>
        <taxon>Comamonas</taxon>
    </lineage>
</organism>
<dbReference type="RefSeq" id="WP_231043482.1">
    <property type="nucleotide sequence ID" value="NZ_CP106881.1"/>
</dbReference>
<evidence type="ECO:0000256" key="4">
    <source>
        <dbReference type="ARBA" id="ARBA00022833"/>
    </source>
</evidence>
<keyword evidence="3" id="KW-0378">Hydrolase</keyword>
<dbReference type="SMART" id="SM00849">
    <property type="entry name" value="Lactamase_B"/>
    <property type="match status" value="1"/>
</dbReference>
<sequence length="293" mass="33156">MPRIHHLNCICACPLGGRLMDGRAPTVFQRGTLCCHCLLLETSEGLTLVDTGYGLGDVREPQRRLSSFFLWLMSPDLREEMTAARQIERLGFRREDVRHIVLTHLDFDHAGGLDDFPRAAVHLLRSEREAAEAQHTWLDRQRYRPAQWASRPRWQVYDAAQGDTWQGLQCVRALRGLTDDVLLVPLAGHTLGHAGVAVRSGEGWMLMAGDAYFHHREMDLEDPWCTPGLRMYQTMMEKDRKARLANQGRLRALKAQAGAAIDILSAHDPLEFERVAGRAMYTLPEAVPAVQRT</sequence>
<comment type="similarity">
    <text evidence="1">Belongs to the metallo-beta-lactamase superfamily.</text>
</comment>
<keyword evidence="7" id="KW-1185">Reference proteome</keyword>
<dbReference type="Pfam" id="PF00753">
    <property type="entry name" value="Lactamase_B"/>
    <property type="match status" value="1"/>
</dbReference>
<evidence type="ECO:0000256" key="3">
    <source>
        <dbReference type="ARBA" id="ARBA00022801"/>
    </source>
</evidence>
<keyword evidence="2" id="KW-0479">Metal-binding</keyword>
<dbReference type="Gene3D" id="3.60.15.10">
    <property type="entry name" value="Ribonuclease Z/Hydroxyacylglutathione hydrolase-like"/>
    <property type="match status" value="1"/>
</dbReference>
<dbReference type="PANTHER" id="PTHR42978:SF3">
    <property type="entry name" value="BLR3078 PROTEIN"/>
    <property type="match status" value="1"/>
</dbReference>
<accession>A0ABY6GE74</accession>
<dbReference type="PANTHER" id="PTHR42978">
    <property type="entry name" value="QUORUM-QUENCHING LACTONASE YTNP-RELATED-RELATED"/>
    <property type="match status" value="1"/>
</dbReference>
<dbReference type="InterPro" id="IPR036866">
    <property type="entry name" value="RibonucZ/Hydroxyglut_hydro"/>
</dbReference>
<evidence type="ECO:0000256" key="1">
    <source>
        <dbReference type="ARBA" id="ARBA00007749"/>
    </source>
</evidence>
<dbReference type="InterPro" id="IPR001279">
    <property type="entry name" value="Metallo-B-lactamas"/>
</dbReference>
<evidence type="ECO:0000313" key="6">
    <source>
        <dbReference type="EMBL" id="UYG52657.1"/>
    </source>
</evidence>
<dbReference type="SUPFAM" id="SSF56281">
    <property type="entry name" value="Metallo-hydrolase/oxidoreductase"/>
    <property type="match status" value="1"/>
</dbReference>
<dbReference type="EMBL" id="CP106881">
    <property type="protein sequence ID" value="UYG52657.1"/>
    <property type="molecule type" value="Genomic_DNA"/>
</dbReference>
<keyword evidence="4" id="KW-0862">Zinc</keyword>
<proteinExistence type="inferred from homology"/>
<dbReference type="InterPro" id="IPR051013">
    <property type="entry name" value="MBL_superfamily_lactonases"/>
</dbReference>